<dbReference type="Proteomes" id="UP000236919">
    <property type="component" value="Unassembled WGS sequence"/>
</dbReference>
<evidence type="ECO:0000256" key="4">
    <source>
        <dbReference type="ARBA" id="ARBA00022692"/>
    </source>
</evidence>
<proteinExistence type="inferred from homology"/>
<comment type="function">
    <text evidence="7">Part of the tripartite ATP-independent periplasmic (TRAP) transport system.</text>
</comment>
<evidence type="ECO:0000313" key="10">
    <source>
        <dbReference type="Proteomes" id="UP000236919"/>
    </source>
</evidence>
<feature type="transmembrane region" description="Helical" evidence="7">
    <location>
        <begin position="268"/>
        <end position="293"/>
    </location>
</feature>
<dbReference type="NCBIfam" id="TIGR00786">
    <property type="entry name" value="dctM"/>
    <property type="match status" value="1"/>
</dbReference>
<dbReference type="PIRSF" id="PIRSF006066">
    <property type="entry name" value="HI0050"/>
    <property type="match status" value="1"/>
</dbReference>
<feature type="transmembrane region" description="Helical" evidence="7">
    <location>
        <begin position="102"/>
        <end position="125"/>
    </location>
</feature>
<accession>A0A2S4LX06</accession>
<comment type="caution">
    <text evidence="9">The sequence shown here is derived from an EMBL/GenBank/DDBJ whole genome shotgun (WGS) entry which is preliminary data.</text>
</comment>
<feature type="transmembrane region" description="Helical" evidence="7">
    <location>
        <begin position="170"/>
        <end position="192"/>
    </location>
</feature>
<dbReference type="InterPro" id="IPR010656">
    <property type="entry name" value="DctM"/>
</dbReference>
<evidence type="ECO:0000259" key="8">
    <source>
        <dbReference type="Pfam" id="PF06808"/>
    </source>
</evidence>
<evidence type="ECO:0000256" key="5">
    <source>
        <dbReference type="ARBA" id="ARBA00022989"/>
    </source>
</evidence>
<keyword evidence="2" id="KW-1003">Cell membrane</keyword>
<keyword evidence="10" id="KW-1185">Reference proteome</keyword>
<feature type="transmembrane region" description="Helical" evidence="7">
    <location>
        <begin position="78"/>
        <end position="96"/>
    </location>
</feature>
<reference evidence="9 10" key="1">
    <citation type="submission" date="2018-01" db="EMBL/GenBank/DDBJ databases">
        <title>Genomic Encyclopedia of Type Strains, Phase III (KMG-III): the genomes of soil and plant-associated and newly described type strains.</title>
        <authorList>
            <person name="Whitman W."/>
        </authorList>
    </citation>
    <scope>NUCLEOTIDE SEQUENCE [LARGE SCALE GENOMIC DNA]</scope>
    <source>
        <strain evidence="9 10">1131</strain>
    </source>
</reference>
<sequence>MTILVFLVSLLGAMALGMPIATSLLVCGVALMIHLDAFDAQILAQNLIGGADSFPLMAVPFFMLAGELMNAGGLSKRIIAFAMALIGHVRGGLGYVAVLAAIVMASISGSAVADTAALAALLIPMMRQAGYRLDRSCGLIAAGGIIAPVIPPSIGFVVFGVAAGVSITRLFLAGIVPGLLMGLALAITWYVLAKDEPVSALPRPSVKSIVKAALDGFWALLLPFMIIGGMKVGAFTPTEAAVVAAVYSLFVGMFVYRELKVEYLRPAFLAALKMSASVMFLVAAALVSAWLITIANIPAEVGAMLGPLIEYKMLLMIAMMLLVVVVGTALDFIPTVLILTPVLMPIVKQAGIDPVYFGVLFIMNNAIGLLTPPVGTVLNVVCAVGRIPMDKVIRGVMPFLLAQVAVLVLLTLFPEIVMVPAKWFYGR</sequence>
<feature type="transmembrane region" description="Helical" evidence="7">
    <location>
        <begin position="355"/>
        <end position="375"/>
    </location>
</feature>
<feature type="transmembrane region" description="Helical" evidence="7">
    <location>
        <begin position="313"/>
        <end position="343"/>
    </location>
</feature>
<dbReference type="EMBL" id="PQFZ01000021">
    <property type="protein sequence ID" value="POR46992.1"/>
    <property type="molecule type" value="Genomic_DNA"/>
</dbReference>
<dbReference type="PANTHER" id="PTHR33362">
    <property type="entry name" value="SIALIC ACID TRAP TRANSPORTER PERMEASE PROTEIN SIAT-RELATED"/>
    <property type="match status" value="1"/>
</dbReference>
<comment type="subcellular location">
    <subcellularLocation>
        <location evidence="1 7">Cell inner membrane</location>
        <topology evidence="1 7">Multi-pass membrane protein</topology>
    </subcellularLocation>
</comment>
<feature type="domain" description="TRAP C4-dicarboxylate transport system permease DctM subunit" evidence="8">
    <location>
        <begin position="7"/>
        <end position="416"/>
    </location>
</feature>
<keyword evidence="3 7" id="KW-0997">Cell inner membrane</keyword>
<feature type="transmembrane region" description="Helical" evidence="7">
    <location>
        <begin position="137"/>
        <end position="164"/>
    </location>
</feature>
<dbReference type="GO" id="GO:0022857">
    <property type="term" value="F:transmembrane transporter activity"/>
    <property type="evidence" value="ECO:0007669"/>
    <property type="project" value="UniProtKB-UniRule"/>
</dbReference>
<dbReference type="InterPro" id="IPR004681">
    <property type="entry name" value="TRAP_DctM"/>
</dbReference>
<dbReference type="RefSeq" id="WP_103720838.1">
    <property type="nucleotide sequence ID" value="NZ_PQFZ01000021.1"/>
</dbReference>
<keyword evidence="7" id="KW-0813">Transport</keyword>
<dbReference type="GO" id="GO:0005886">
    <property type="term" value="C:plasma membrane"/>
    <property type="evidence" value="ECO:0007669"/>
    <property type="project" value="UniProtKB-SubCell"/>
</dbReference>
<feature type="transmembrane region" description="Helical" evidence="7">
    <location>
        <begin position="240"/>
        <end position="256"/>
    </location>
</feature>
<evidence type="ECO:0000256" key="3">
    <source>
        <dbReference type="ARBA" id="ARBA00022519"/>
    </source>
</evidence>
<comment type="subunit">
    <text evidence="7">The complex comprises the extracytoplasmic solute receptor protein and the two transmembrane proteins.</text>
</comment>
<dbReference type="AlphaFoldDB" id="A0A2S4LX06"/>
<feature type="transmembrane region" description="Helical" evidence="7">
    <location>
        <begin position="212"/>
        <end position="234"/>
    </location>
</feature>
<feature type="transmembrane region" description="Helical" evidence="7">
    <location>
        <begin position="47"/>
        <end position="66"/>
    </location>
</feature>
<evidence type="ECO:0000256" key="6">
    <source>
        <dbReference type="ARBA" id="ARBA00023136"/>
    </source>
</evidence>
<name>A0A2S4LX06_9HYPH</name>
<feature type="transmembrane region" description="Helical" evidence="7">
    <location>
        <begin position="395"/>
        <end position="417"/>
    </location>
</feature>
<dbReference type="PANTHER" id="PTHR33362:SF4">
    <property type="entry name" value="2,3-DIKETO-L-GULONATE TRAP TRANSPORTER LARGE PERMEASE PROTEIN YIAN"/>
    <property type="match status" value="1"/>
</dbReference>
<dbReference type="Pfam" id="PF06808">
    <property type="entry name" value="DctM"/>
    <property type="match status" value="1"/>
</dbReference>
<evidence type="ECO:0000256" key="2">
    <source>
        <dbReference type="ARBA" id="ARBA00022475"/>
    </source>
</evidence>
<organism evidence="9 10">
    <name type="scientific">Bosea psychrotolerans</name>
    <dbReference type="NCBI Taxonomy" id="1871628"/>
    <lineage>
        <taxon>Bacteria</taxon>
        <taxon>Pseudomonadati</taxon>
        <taxon>Pseudomonadota</taxon>
        <taxon>Alphaproteobacteria</taxon>
        <taxon>Hyphomicrobiales</taxon>
        <taxon>Boseaceae</taxon>
        <taxon>Bosea</taxon>
    </lineage>
</organism>
<keyword evidence="4 7" id="KW-0812">Transmembrane</keyword>
<comment type="similarity">
    <text evidence="7">Belongs to the TRAP transporter large permease family.</text>
</comment>
<evidence type="ECO:0000256" key="7">
    <source>
        <dbReference type="RuleBase" id="RU369079"/>
    </source>
</evidence>
<evidence type="ECO:0000256" key="1">
    <source>
        <dbReference type="ARBA" id="ARBA00004429"/>
    </source>
</evidence>
<protein>
    <recommendedName>
        <fullName evidence="7">TRAP transporter large permease protein</fullName>
    </recommendedName>
</protein>
<keyword evidence="6 7" id="KW-0472">Membrane</keyword>
<keyword evidence="5 7" id="KW-1133">Transmembrane helix</keyword>
<dbReference type="OrthoDB" id="7374726at2"/>
<evidence type="ECO:0000313" key="9">
    <source>
        <dbReference type="EMBL" id="POR46992.1"/>
    </source>
</evidence>
<gene>
    <name evidence="9" type="ORF">CYD53_12177</name>
</gene>